<dbReference type="PANTHER" id="PTHR34406:SF1">
    <property type="entry name" value="PROTEIN YCEI"/>
    <property type="match status" value="1"/>
</dbReference>
<keyword evidence="5" id="KW-1185">Reference proteome</keyword>
<name>A0ABV8J6S9_9ACTN</name>
<feature type="transmembrane region" description="Helical" evidence="2">
    <location>
        <begin position="180"/>
        <end position="202"/>
    </location>
</feature>
<dbReference type="Proteomes" id="UP001595867">
    <property type="component" value="Unassembled WGS sequence"/>
</dbReference>
<dbReference type="Pfam" id="PF04075">
    <property type="entry name" value="F420H2_quin_red"/>
    <property type="match status" value="1"/>
</dbReference>
<gene>
    <name evidence="4" type="ORF">ACFO0C_35385</name>
</gene>
<evidence type="ECO:0000259" key="3">
    <source>
        <dbReference type="SMART" id="SM00867"/>
    </source>
</evidence>
<proteinExistence type="inferred from homology"/>
<evidence type="ECO:0000313" key="5">
    <source>
        <dbReference type="Proteomes" id="UP001595867"/>
    </source>
</evidence>
<dbReference type="RefSeq" id="WP_378071129.1">
    <property type="nucleotide sequence ID" value="NZ_JBHSBL010000024.1"/>
</dbReference>
<keyword evidence="2" id="KW-1133">Transmembrane helix</keyword>
<comment type="caution">
    <text evidence="4">The sequence shown here is derived from an EMBL/GenBank/DDBJ whole genome shotgun (WGS) entry which is preliminary data.</text>
</comment>
<dbReference type="EMBL" id="JBHSBL010000024">
    <property type="protein sequence ID" value="MFC4070243.1"/>
    <property type="molecule type" value="Genomic_DNA"/>
</dbReference>
<sequence length="396" mass="42289">MLLHDDRLRAMYAGGRGDATARRFARFWAAVFGAGLVPRRWVTLEVAGRRTGRVTRFPLGMARWQDRWFLVPMLGGDCNWVRNVRAAGGRAVIRHRRARPCTLTEIPPADRAPILRSFLHQVPGARPHVPVDRDAPLDAFTAISDRYPAFRVDFDNDAHRAGAGHDDGRVRPRARHRLRWFAAIAVVTVLGLLGAAAAAVALQPSPAALTLPAAGPPASGSPAGHWRITAGSVAGFRVEQTFLGVTSEVTGRAEGVTGTMTVTGDRIDTAEARIDLLTLTSDGREPAPQFAASLETARFPEATVRLTGPIPLGSTPGTATGTVVTATGELTLHGVTRTVTTTLSVRRDAEGLAIAGAVPVRFADWDIRTPTGYGVLGSLADHGIAEFLLILRNDGP</sequence>
<comment type="similarity">
    <text evidence="1">Belongs to the UPF0312 family.</text>
</comment>
<dbReference type="InterPro" id="IPR012349">
    <property type="entry name" value="Split_barrel_FMN-bd"/>
</dbReference>
<evidence type="ECO:0000256" key="1">
    <source>
        <dbReference type="ARBA" id="ARBA00008812"/>
    </source>
</evidence>
<dbReference type="SMART" id="SM00867">
    <property type="entry name" value="YceI"/>
    <property type="match status" value="1"/>
</dbReference>
<keyword evidence="2" id="KW-0472">Membrane</keyword>
<protein>
    <submittedName>
        <fullName evidence="4">Nitroreductase/quinone reductase family protein</fullName>
    </submittedName>
</protein>
<dbReference type="InterPro" id="IPR036761">
    <property type="entry name" value="TTHA0802/YceI-like_sf"/>
</dbReference>
<feature type="domain" description="Lipid/polyisoprenoid-binding YceI-like" evidence="3">
    <location>
        <begin position="225"/>
        <end position="392"/>
    </location>
</feature>
<evidence type="ECO:0000256" key="2">
    <source>
        <dbReference type="SAM" id="Phobius"/>
    </source>
</evidence>
<dbReference type="SUPFAM" id="SSF101874">
    <property type="entry name" value="YceI-like"/>
    <property type="match status" value="1"/>
</dbReference>
<dbReference type="Gene3D" id="2.30.110.10">
    <property type="entry name" value="Electron Transport, Fmn-binding Protein, Chain A"/>
    <property type="match status" value="1"/>
</dbReference>
<dbReference type="Gene3D" id="2.40.128.110">
    <property type="entry name" value="Lipid/polyisoprenoid-binding, YceI-like"/>
    <property type="match status" value="1"/>
</dbReference>
<dbReference type="PANTHER" id="PTHR34406">
    <property type="entry name" value="PROTEIN YCEI"/>
    <property type="match status" value="1"/>
</dbReference>
<dbReference type="Pfam" id="PF04264">
    <property type="entry name" value="YceI"/>
    <property type="match status" value="1"/>
</dbReference>
<accession>A0ABV8J6S9</accession>
<dbReference type="InterPro" id="IPR007372">
    <property type="entry name" value="Lipid/polyisoprenoid-bd_YceI"/>
</dbReference>
<dbReference type="InterPro" id="IPR004378">
    <property type="entry name" value="F420H2_quin_Rdtase"/>
</dbReference>
<reference evidence="5" key="1">
    <citation type="journal article" date="2019" name="Int. J. Syst. Evol. Microbiol.">
        <title>The Global Catalogue of Microorganisms (GCM) 10K type strain sequencing project: providing services to taxonomists for standard genome sequencing and annotation.</title>
        <authorList>
            <consortium name="The Broad Institute Genomics Platform"/>
            <consortium name="The Broad Institute Genome Sequencing Center for Infectious Disease"/>
            <person name="Wu L."/>
            <person name="Ma J."/>
        </authorList>
    </citation>
    <scope>NUCLEOTIDE SEQUENCE [LARGE SCALE GENOMIC DNA]</scope>
    <source>
        <strain evidence="5">TBRC 5832</strain>
    </source>
</reference>
<evidence type="ECO:0000313" key="4">
    <source>
        <dbReference type="EMBL" id="MFC4070243.1"/>
    </source>
</evidence>
<keyword evidence="2" id="KW-0812">Transmembrane</keyword>
<organism evidence="4 5">
    <name type="scientific">Actinoplanes subglobosus</name>
    <dbReference type="NCBI Taxonomy" id="1547892"/>
    <lineage>
        <taxon>Bacteria</taxon>
        <taxon>Bacillati</taxon>
        <taxon>Actinomycetota</taxon>
        <taxon>Actinomycetes</taxon>
        <taxon>Micromonosporales</taxon>
        <taxon>Micromonosporaceae</taxon>
        <taxon>Actinoplanes</taxon>
    </lineage>
</organism>